<proteinExistence type="predicted"/>
<feature type="region of interest" description="Disordered" evidence="1">
    <location>
        <begin position="1"/>
        <end position="20"/>
    </location>
</feature>
<protein>
    <submittedName>
        <fullName evidence="2">Uncharacterized protein</fullName>
    </submittedName>
</protein>
<keyword evidence="3" id="KW-1185">Reference proteome</keyword>
<sequence>MTNMPSNNNNNNDEPAYSASAPASPIPTILLHGGSLLSPIKRIQGDWAGDPVLVPRVSGSFNARVAQVVMSGLFILGNKGRLMKRGRIGCFWEVGARVECHVGVCEGECGRCEV</sequence>
<name>A0A179V2Z0_BLAGS</name>
<accession>A0A179V2Z0</accession>
<dbReference type="KEGG" id="bgh:BDBG_08256"/>
<dbReference type="RefSeq" id="XP_031580662.1">
    <property type="nucleotide sequence ID" value="XM_031723486.1"/>
</dbReference>
<organism evidence="2 3">
    <name type="scientific">Blastomyces gilchristii (strain SLH14081)</name>
    <name type="common">Blastomyces dermatitidis</name>
    <dbReference type="NCBI Taxonomy" id="559298"/>
    <lineage>
        <taxon>Eukaryota</taxon>
        <taxon>Fungi</taxon>
        <taxon>Dikarya</taxon>
        <taxon>Ascomycota</taxon>
        <taxon>Pezizomycotina</taxon>
        <taxon>Eurotiomycetes</taxon>
        <taxon>Eurotiomycetidae</taxon>
        <taxon>Onygenales</taxon>
        <taxon>Ajellomycetaceae</taxon>
        <taxon>Blastomyces</taxon>
    </lineage>
</organism>
<feature type="compositionally biased region" description="Low complexity" evidence="1">
    <location>
        <begin position="7"/>
        <end position="20"/>
    </location>
</feature>
<dbReference type="Proteomes" id="UP000002038">
    <property type="component" value="Unassembled WGS sequence"/>
</dbReference>
<dbReference type="AlphaFoldDB" id="A0A179V2Z0"/>
<dbReference type="OrthoDB" id="5054768at2759"/>
<evidence type="ECO:0000313" key="2">
    <source>
        <dbReference type="EMBL" id="OAT12982.1"/>
    </source>
</evidence>
<gene>
    <name evidence="2" type="ORF">BDBG_08256</name>
</gene>
<reference evidence="3" key="1">
    <citation type="journal article" date="2015" name="PLoS Genet.">
        <title>The dynamic genome and transcriptome of the human fungal pathogen Blastomyces and close relative Emmonsia.</title>
        <authorList>
            <person name="Munoz J.F."/>
            <person name="Gauthier G.M."/>
            <person name="Desjardins C.A."/>
            <person name="Gallo J.E."/>
            <person name="Holder J."/>
            <person name="Sullivan T.D."/>
            <person name="Marty A.J."/>
            <person name="Carmen J.C."/>
            <person name="Chen Z."/>
            <person name="Ding L."/>
            <person name="Gujja S."/>
            <person name="Magrini V."/>
            <person name="Misas E."/>
            <person name="Mitreva M."/>
            <person name="Priest M."/>
            <person name="Saif S."/>
            <person name="Whiston E.A."/>
            <person name="Young S."/>
            <person name="Zeng Q."/>
            <person name="Goldman W.E."/>
            <person name="Mardis E.R."/>
            <person name="Taylor J.W."/>
            <person name="McEwen J.G."/>
            <person name="Clay O.K."/>
            <person name="Klein B.S."/>
            <person name="Cuomo C.A."/>
        </authorList>
    </citation>
    <scope>NUCLEOTIDE SEQUENCE [LARGE SCALE GENOMIC DNA]</scope>
    <source>
        <strain evidence="3">SLH14081</strain>
    </source>
</reference>
<dbReference type="EMBL" id="GG657470">
    <property type="protein sequence ID" value="OAT12982.1"/>
    <property type="molecule type" value="Genomic_DNA"/>
</dbReference>
<dbReference type="GeneID" id="42528247"/>
<dbReference type="VEuPathDB" id="FungiDB:BDBG_08256"/>
<evidence type="ECO:0000256" key="1">
    <source>
        <dbReference type="SAM" id="MobiDB-lite"/>
    </source>
</evidence>
<evidence type="ECO:0000313" key="3">
    <source>
        <dbReference type="Proteomes" id="UP000002038"/>
    </source>
</evidence>